<name>A0A177D1D7_9PLEO</name>
<dbReference type="InParanoid" id="A0A177D1D7"/>
<gene>
    <name evidence="2" type="ORF">CC84DRAFT_1212419</name>
</gene>
<dbReference type="AlphaFoldDB" id="A0A177D1D7"/>
<proteinExistence type="predicted"/>
<evidence type="ECO:0000313" key="2">
    <source>
        <dbReference type="EMBL" id="OAG12940.1"/>
    </source>
</evidence>
<dbReference type="EMBL" id="KV441548">
    <property type="protein sequence ID" value="OAG12940.1"/>
    <property type="molecule type" value="Genomic_DNA"/>
</dbReference>
<evidence type="ECO:0000256" key="1">
    <source>
        <dbReference type="SAM" id="MobiDB-lite"/>
    </source>
</evidence>
<evidence type="ECO:0000313" key="3">
    <source>
        <dbReference type="Proteomes" id="UP000077069"/>
    </source>
</evidence>
<accession>A0A177D1D7</accession>
<reference evidence="2 3" key="1">
    <citation type="submission" date="2016-05" db="EMBL/GenBank/DDBJ databases">
        <title>Comparative analysis of secretome profiles of manganese(II)-oxidizing ascomycete fungi.</title>
        <authorList>
            <consortium name="DOE Joint Genome Institute"/>
            <person name="Zeiner C.A."/>
            <person name="Purvine S.O."/>
            <person name="Zink E.M."/>
            <person name="Wu S."/>
            <person name="Pasa-Tolic L."/>
            <person name="Chaput D.L."/>
            <person name="Haridas S."/>
            <person name="Grigoriev I.V."/>
            <person name="Santelli C.M."/>
            <person name="Hansel C.M."/>
        </authorList>
    </citation>
    <scope>NUCLEOTIDE SEQUENCE [LARGE SCALE GENOMIC DNA]</scope>
    <source>
        <strain evidence="2 3">AP3s5-JAC2a</strain>
    </source>
</reference>
<protein>
    <submittedName>
        <fullName evidence="2">Uncharacterized protein</fullName>
    </submittedName>
</protein>
<keyword evidence="3" id="KW-1185">Reference proteome</keyword>
<dbReference type="GeneID" id="28765939"/>
<organism evidence="2 3">
    <name type="scientific">Paraphaeosphaeria sporulosa</name>
    <dbReference type="NCBI Taxonomy" id="1460663"/>
    <lineage>
        <taxon>Eukaryota</taxon>
        <taxon>Fungi</taxon>
        <taxon>Dikarya</taxon>
        <taxon>Ascomycota</taxon>
        <taxon>Pezizomycotina</taxon>
        <taxon>Dothideomycetes</taxon>
        <taxon>Pleosporomycetidae</taxon>
        <taxon>Pleosporales</taxon>
        <taxon>Massarineae</taxon>
        <taxon>Didymosphaeriaceae</taxon>
        <taxon>Paraphaeosphaeria</taxon>
    </lineage>
</organism>
<sequence>MAFRSNLELLGDHEYTQAHPEPSTSIPPSPTSKDNAIWMEPSRYITSAEASNLDSSLDPATQLLIDRAAASIAANMLEQLEQAALVSYQYTGNVALMQGRNNVDVYDRVVRDSFHTGLLHALSGMGGIKTPTIIIDVTGFLDGENELTAALKRSNFSLVPARLIQTSERPLTREATASFAAAFSTAVRGAFASQIEALTDIRPGELFIRQQMLHKGKHDIGENVECCLFKISEEDYRMPFDKSTLDNNAYKYVKAQTKEVADEVFKHMVAEFSIKCSTCRMYHDFKVVR</sequence>
<dbReference type="OrthoDB" id="3786137at2759"/>
<dbReference type="RefSeq" id="XP_018043305.1">
    <property type="nucleotide sequence ID" value="XM_018182453.1"/>
</dbReference>
<feature type="region of interest" description="Disordered" evidence="1">
    <location>
        <begin position="11"/>
        <end position="33"/>
    </location>
</feature>
<dbReference type="Proteomes" id="UP000077069">
    <property type="component" value="Unassembled WGS sequence"/>
</dbReference>